<dbReference type="AlphaFoldDB" id="G8R3L5"/>
<dbReference type="KEGG" id="oho:Oweho_2096"/>
<dbReference type="GO" id="GO:0005524">
    <property type="term" value="F:ATP binding"/>
    <property type="evidence" value="ECO:0007669"/>
    <property type="project" value="UniProtKB-KW"/>
</dbReference>
<dbReference type="eggNOG" id="COG1132">
    <property type="taxonomic scope" value="Bacteria"/>
</dbReference>
<feature type="transmembrane region" description="Helical" evidence="7">
    <location>
        <begin position="87"/>
        <end position="113"/>
    </location>
</feature>
<evidence type="ECO:0000259" key="9">
    <source>
        <dbReference type="PROSITE" id="PS50929"/>
    </source>
</evidence>
<feature type="transmembrane region" description="Helical" evidence="7">
    <location>
        <begin position="278"/>
        <end position="298"/>
    </location>
</feature>
<feature type="transmembrane region" description="Helical" evidence="7">
    <location>
        <begin position="161"/>
        <end position="187"/>
    </location>
</feature>
<dbReference type="SMART" id="SM00382">
    <property type="entry name" value="AAA"/>
    <property type="match status" value="1"/>
</dbReference>
<dbReference type="Pfam" id="PF00664">
    <property type="entry name" value="ABC_membrane"/>
    <property type="match status" value="1"/>
</dbReference>
<organism evidence="10 11">
    <name type="scientific">Owenweeksia hongkongensis (strain DSM 17368 / CIP 108786 / JCM 12287 / NRRL B-23963 / UST20020801)</name>
    <dbReference type="NCBI Taxonomy" id="926562"/>
    <lineage>
        <taxon>Bacteria</taxon>
        <taxon>Pseudomonadati</taxon>
        <taxon>Bacteroidota</taxon>
        <taxon>Flavobacteriia</taxon>
        <taxon>Flavobacteriales</taxon>
        <taxon>Owenweeksiaceae</taxon>
        <taxon>Owenweeksia</taxon>
    </lineage>
</organism>
<dbReference type="InterPro" id="IPR003439">
    <property type="entry name" value="ABC_transporter-like_ATP-bd"/>
</dbReference>
<dbReference type="PROSITE" id="PS50929">
    <property type="entry name" value="ABC_TM1F"/>
    <property type="match status" value="1"/>
</dbReference>
<accession>G8R3L5</accession>
<proteinExistence type="predicted"/>
<evidence type="ECO:0000313" key="10">
    <source>
        <dbReference type="EMBL" id="AEV33071.1"/>
    </source>
</evidence>
<dbReference type="Gene3D" id="3.40.50.300">
    <property type="entry name" value="P-loop containing nucleotide triphosphate hydrolases"/>
    <property type="match status" value="1"/>
</dbReference>
<dbReference type="PATRIC" id="fig|926562.3.peg.2109"/>
<sequence length="606" mass="67743">MKSFWRIIRYARPYRVNAFLNIFFNLLGIVFSLVSIALIIPVLGIIFDNAKTELVQPVFEGSIIDYGKAYLEYEVALRMQDTGQSDALMYVCFIVIIAFFLKNLFGYLALYFITPMRNGITRDLRKELHTKILALPIGFFSEQRKGDIISRMTTDMKEVEWSILMALEMVFREPIMIISSLVVLLWMSPALTVFVFILLPVVSVVVTTIGKSLKRSSQKAQMQVGGIMSQTEESITGLKVIKAFNAEPLKRNLFQRSVDSYFDTMNRVMRKTALSSPISEFLGVSVMAVVIWYGGGLVLANEGFTPEAFIAYIVFFYQIIPPAKTLSKASYNVQRGNAASERILEILDAENPIISKPDAVSISSFDKELKFENVSFAYEEKNVVNNVSLTVEKGKMVALVGQSGSGKTTLTNLVPRFYDVTGGQLLIDGKDVRDVKLHDLRGLLGIVTQESLLFNESVFYNITLGKPEATLEEVQQAAKIANAHDFIMGLEKGYDTNIGDAGGKLSGGQKQRISIARAVLKNPPILILDEATSALDTESEKLVQEALFKLMQNRTSLVIAHRLSTIQHADEIVVMNEGHIAERGTHQELLEKNGIYSRLVEMQKFD</sequence>
<keyword evidence="4" id="KW-0067">ATP-binding</keyword>
<dbReference type="CDD" id="cd03251">
    <property type="entry name" value="ABCC_MsbA"/>
    <property type="match status" value="1"/>
</dbReference>
<dbReference type="InterPro" id="IPR039421">
    <property type="entry name" value="Type_1_exporter"/>
</dbReference>
<dbReference type="PROSITE" id="PS50893">
    <property type="entry name" value="ABC_TRANSPORTER_2"/>
    <property type="match status" value="1"/>
</dbReference>
<dbReference type="SUPFAM" id="SSF52540">
    <property type="entry name" value="P-loop containing nucleoside triphosphate hydrolases"/>
    <property type="match status" value="1"/>
</dbReference>
<dbReference type="InterPro" id="IPR017871">
    <property type="entry name" value="ABC_transporter-like_CS"/>
</dbReference>
<dbReference type="Proteomes" id="UP000005631">
    <property type="component" value="Chromosome"/>
</dbReference>
<dbReference type="GO" id="GO:0015421">
    <property type="term" value="F:ABC-type oligopeptide transporter activity"/>
    <property type="evidence" value="ECO:0007669"/>
    <property type="project" value="TreeGrafter"/>
</dbReference>
<evidence type="ECO:0000256" key="1">
    <source>
        <dbReference type="ARBA" id="ARBA00004651"/>
    </source>
</evidence>
<dbReference type="InterPro" id="IPR003593">
    <property type="entry name" value="AAA+_ATPase"/>
</dbReference>
<evidence type="ECO:0000256" key="5">
    <source>
        <dbReference type="ARBA" id="ARBA00022989"/>
    </source>
</evidence>
<feature type="domain" description="ABC transporter" evidence="8">
    <location>
        <begin position="369"/>
        <end position="602"/>
    </location>
</feature>
<dbReference type="InterPro" id="IPR036640">
    <property type="entry name" value="ABC1_TM_sf"/>
</dbReference>
<dbReference type="RefSeq" id="WP_014202420.1">
    <property type="nucleotide sequence ID" value="NC_016599.1"/>
</dbReference>
<feature type="transmembrane region" description="Helical" evidence="7">
    <location>
        <begin position="193"/>
        <end position="213"/>
    </location>
</feature>
<keyword evidence="11" id="KW-1185">Reference proteome</keyword>
<keyword evidence="2 7" id="KW-0812">Transmembrane</keyword>
<dbReference type="EMBL" id="CP003156">
    <property type="protein sequence ID" value="AEV33071.1"/>
    <property type="molecule type" value="Genomic_DNA"/>
</dbReference>
<evidence type="ECO:0000256" key="7">
    <source>
        <dbReference type="SAM" id="Phobius"/>
    </source>
</evidence>
<dbReference type="Gene3D" id="1.20.1560.10">
    <property type="entry name" value="ABC transporter type 1, transmembrane domain"/>
    <property type="match status" value="1"/>
</dbReference>
<keyword evidence="3" id="KW-0547">Nucleotide-binding</keyword>
<dbReference type="SUPFAM" id="SSF90123">
    <property type="entry name" value="ABC transporter transmembrane region"/>
    <property type="match status" value="1"/>
</dbReference>
<dbReference type="PANTHER" id="PTHR43394:SF1">
    <property type="entry name" value="ATP-BINDING CASSETTE SUB-FAMILY B MEMBER 10, MITOCHONDRIAL"/>
    <property type="match status" value="1"/>
</dbReference>
<dbReference type="HOGENOM" id="CLU_000604_84_3_10"/>
<reference evidence="10 11" key="1">
    <citation type="journal article" date="2012" name="Stand. Genomic Sci.">
        <title>Genome sequence of the orange-pigmented seawater bacterium Owenweeksia hongkongensis type strain (UST20020801(T)).</title>
        <authorList>
            <person name="Riedel T."/>
            <person name="Held B."/>
            <person name="Nolan M."/>
            <person name="Lucas S."/>
            <person name="Lapidus A."/>
            <person name="Tice H."/>
            <person name="Del Rio T.G."/>
            <person name="Cheng J.F."/>
            <person name="Han C."/>
            <person name="Tapia R."/>
            <person name="Goodwin L.A."/>
            <person name="Pitluck S."/>
            <person name="Liolios K."/>
            <person name="Mavromatis K."/>
            <person name="Pagani I."/>
            <person name="Ivanova N."/>
            <person name="Mikhailova N."/>
            <person name="Pati A."/>
            <person name="Chen A."/>
            <person name="Palaniappan K."/>
            <person name="Rohde M."/>
            <person name="Tindall B.J."/>
            <person name="Detter J.C."/>
            <person name="Goker M."/>
            <person name="Woyke T."/>
            <person name="Bristow J."/>
            <person name="Eisen J.A."/>
            <person name="Markowitz V."/>
            <person name="Hugenholtz P."/>
            <person name="Klenk H.P."/>
            <person name="Kyrpides N.C."/>
        </authorList>
    </citation>
    <scope>NUCLEOTIDE SEQUENCE</scope>
    <source>
        <strain evidence="11">DSM 17368 / JCM 12287 / NRRL B-23963</strain>
    </source>
</reference>
<dbReference type="GO" id="GO:0016887">
    <property type="term" value="F:ATP hydrolysis activity"/>
    <property type="evidence" value="ECO:0007669"/>
    <property type="project" value="InterPro"/>
</dbReference>
<evidence type="ECO:0000313" key="11">
    <source>
        <dbReference type="Proteomes" id="UP000005631"/>
    </source>
</evidence>
<evidence type="ECO:0000256" key="6">
    <source>
        <dbReference type="ARBA" id="ARBA00023136"/>
    </source>
</evidence>
<evidence type="ECO:0000256" key="4">
    <source>
        <dbReference type="ARBA" id="ARBA00022840"/>
    </source>
</evidence>
<dbReference type="FunFam" id="3.40.50.300:FF:000218">
    <property type="entry name" value="Multidrug ABC transporter ATP-binding protein"/>
    <property type="match status" value="1"/>
</dbReference>
<comment type="subcellular location">
    <subcellularLocation>
        <location evidence="1">Cell membrane</location>
        <topology evidence="1">Multi-pass membrane protein</topology>
    </subcellularLocation>
</comment>
<dbReference type="CDD" id="cd18552">
    <property type="entry name" value="ABC_6TM_MsbA_like"/>
    <property type="match status" value="1"/>
</dbReference>
<dbReference type="InterPro" id="IPR011527">
    <property type="entry name" value="ABC1_TM_dom"/>
</dbReference>
<protein>
    <submittedName>
        <fullName evidence="10">ABC-type multidrug transport system, ATPase and permease component</fullName>
    </submittedName>
</protein>
<dbReference type="OrthoDB" id="9780296at2"/>
<dbReference type="PANTHER" id="PTHR43394">
    <property type="entry name" value="ATP-DEPENDENT PERMEASE MDL1, MITOCHONDRIAL"/>
    <property type="match status" value="1"/>
</dbReference>
<dbReference type="STRING" id="926562.Oweho_2096"/>
<keyword evidence="6 7" id="KW-0472">Membrane</keyword>
<dbReference type="PROSITE" id="PS00211">
    <property type="entry name" value="ABC_TRANSPORTER_1"/>
    <property type="match status" value="1"/>
</dbReference>
<evidence type="ECO:0000259" key="8">
    <source>
        <dbReference type="PROSITE" id="PS50893"/>
    </source>
</evidence>
<dbReference type="Pfam" id="PF00005">
    <property type="entry name" value="ABC_tran"/>
    <property type="match status" value="1"/>
</dbReference>
<feature type="domain" description="ABC transmembrane type-1" evidence="9">
    <location>
        <begin position="19"/>
        <end position="335"/>
    </location>
</feature>
<evidence type="ECO:0000256" key="2">
    <source>
        <dbReference type="ARBA" id="ARBA00022692"/>
    </source>
</evidence>
<keyword evidence="5 7" id="KW-1133">Transmembrane helix</keyword>
<evidence type="ECO:0000256" key="3">
    <source>
        <dbReference type="ARBA" id="ARBA00022741"/>
    </source>
</evidence>
<feature type="transmembrane region" description="Helical" evidence="7">
    <location>
        <begin position="20"/>
        <end position="47"/>
    </location>
</feature>
<name>G8R3L5_OWEHD</name>
<gene>
    <name evidence="10" type="ordered locus">Oweho_2096</name>
</gene>
<dbReference type="InterPro" id="IPR027417">
    <property type="entry name" value="P-loop_NTPase"/>
</dbReference>
<dbReference type="GO" id="GO:0005886">
    <property type="term" value="C:plasma membrane"/>
    <property type="evidence" value="ECO:0007669"/>
    <property type="project" value="UniProtKB-SubCell"/>
</dbReference>